<feature type="signal peptide" evidence="1">
    <location>
        <begin position="1"/>
        <end position="27"/>
    </location>
</feature>
<dbReference type="EMBL" id="JAVIJP010000047">
    <property type="protein sequence ID" value="KAL3626627.1"/>
    <property type="molecule type" value="Genomic_DNA"/>
</dbReference>
<protein>
    <submittedName>
        <fullName evidence="2">Uncharacterized protein</fullName>
    </submittedName>
</protein>
<dbReference type="PANTHER" id="PTHR31694">
    <property type="entry name" value="DESICCATION-LIKE PROTEIN"/>
    <property type="match status" value="1"/>
</dbReference>
<dbReference type="Proteomes" id="UP001632038">
    <property type="component" value="Unassembled WGS sequence"/>
</dbReference>
<dbReference type="Pfam" id="PF13668">
    <property type="entry name" value="Ferritin_2"/>
    <property type="match status" value="1"/>
</dbReference>
<reference evidence="3" key="1">
    <citation type="journal article" date="2024" name="IScience">
        <title>Strigolactones Initiate the Formation of Haustorium-like Structures in Castilleja.</title>
        <authorList>
            <person name="Buerger M."/>
            <person name="Peterson D."/>
            <person name="Chory J."/>
        </authorList>
    </citation>
    <scope>NUCLEOTIDE SEQUENCE [LARGE SCALE GENOMIC DNA]</scope>
</reference>
<feature type="chain" id="PRO_5044882732" evidence="1">
    <location>
        <begin position="28"/>
        <end position="93"/>
    </location>
</feature>
<evidence type="ECO:0000256" key="1">
    <source>
        <dbReference type="SAM" id="SignalP"/>
    </source>
</evidence>
<dbReference type="PANTHER" id="PTHR31694:SF12">
    <property type="entry name" value="DESICCATION-LIKE PROTEIN"/>
    <property type="match status" value="1"/>
</dbReference>
<sequence length="93" mass="9859">MAIIITSGAALTALFIFLLHLGGGGNAQGDPKFEDSDYVELALNLEYLETEFFLFGALGYGLDRVNRSLTKGGPQSHGGQKANLSLLTNAIIT</sequence>
<proteinExistence type="predicted"/>
<organism evidence="2 3">
    <name type="scientific">Castilleja foliolosa</name>
    <dbReference type="NCBI Taxonomy" id="1961234"/>
    <lineage>
        <taxon>Eukaryota</taxon>
        <taxon>Viridiplantae</taxon>
        <taxon>Streptophyta</taxon>
        <taxon>Embryophyta</taxon>
        <taxon>Tracheophyta</taxon>
        <taxon>Spermatophyta</taxon>
        <taxon>Magnoliopsida</taxon>
        <taxon>eudicotyledons</taxon>
        <taxon>Gunneridae</taxon>
        <taxon>Pentapetalae</taxon>
        <taxon>asterids</taxon>
        <taxon>lamiids</taxon>
        <taxon>Lamiales</taxon>
        <taxon>Orobanchaceae</taxon>
        <taxon>Pedicularideae</taxon>
        <taxon>Castillejinae</taxon>
        <taxon>Castilleja</taxon>
    </lineage>
</organism>
<evidence type="ECO:0000313" key="3">
    <source>
        <dbReference type="Proteomes" id="UP001632038"/>
    </source>
</evidence>
<name>A0ABD3CD40_9LAMI</name>
<gene>
    <name evidence="2" type="ORF">CASFOL_030176</name>
</gene>
<accession>A0ABD3CD40</accession>
<dbReference type="AlphaFoldDB" id="A0ABD3CD40"/>
<comment type="caution">
    <text evidence="2">The sequence shown here is derived from an EMBL/GenBank/DDBJ whole genome shotgun (WGS) entry which is preliminary data.</text>
</comment>
<keyword evidence="1" id="KW-0732">Signal</keyword>
<keyword evidence="3" id="KW-1185">Reference proteome</keyword>
<dbReference type="InterPro" id="IPR052965">
    <property type="entry name" value="Pigment-catalase-like"/>
</dbReference>
<evidence type="ECO:0000313" key="2">
    <source>
        <dbReference type="EMBL" id="KAL3626627.1"/>
    </source>
</evidence>